<keyword evidence="3" id="KW-1185">Reference proteome</keyword>
<reference evidence="2" key="1">
    <citation type="submission" date="2020-06" db="EMBL/GenBank/DDBJ databases">
        <authorList>
            <person name="Li T."/>
            <person name="Hu X."/>
            <person name="Zhang T."/>
            <person name="Song X."/>
            <person name="Zhang H."/>
            <person name="Dai N."/>
            <person name="Sheng W."/>
            <person name="Hou X."/>
            <person name="Wei L."/>
        </authorList>
    </citation>
    <scope>NUCLEOTIDE SEQUENCE</scope>
    <source>
        <strain evidence="2">3651</strain>
        <tissue evidence="2">Leaf</tissue>
    </source>
</reference>
<evidence type="ECO:0000313" key="2">
    <source>
        <dbReference type="EMBL" id="KAK4412851.1"/>
    </source>
</evidence>
<reference evidence="2" key="2">
    <citation type="journal article" date="2024" name="Plant">
        <title>Genomic evolution and insights into agronomic trait innovations of Sesamum species.</title>
        <authorList>
            <person name="Miao H."/>
            <person name="Wang L."/>
            <person name="Qu L."/>
            <person name="Liu H."/>
            <person name="Sun Y."/>
            <person name="Le M."/>
            <person name="Wang Q."/>
            <person name="Wei S."/>
            <person name="Zheng Y."/>
            <person name="Lin W."/>
            <person name="Duan Y."/>
            <person name="Cao H."/>
            <person name="Xiong S."/>
            <person name="Wang X."/>
            <person name="Wei L."/>
            <person name="Li C."/>
            <person name="Ma Q."/>
            <person name="Ju M."/>
            <person name="Zhao R."/>
            <person name="Li G."/>
            <person name="Mu C."/>
            <person name="Tian Q."/>
            <person name="Mei H."/>
            <person name="Zhang T."/>
            <person name="Gao T."/>
            <person name="Zhang H."/>
        </authorList>
    </citation>
    <scope>NUCLEOTIDE SEQUENCE</scope>
    <source>
        <strain evidence="2">3651</strain>
    </source>
</reference>
<dbReference type="InterPro" id="IPR010800">
    <property type="entry name" value="GRP"/>
</dbReference>
<dbReference type="EMBL" id="JACGWO010000013">
    <property type="protein sequence ID" value="KAK4412851.1"/>
    <property type="molecule type" value="Genomic_DNA"/>
</dbReference>
<organism evidence="2 3">
    <name type="scientific">Sesamum alatum</name>
    <dbReference type="NCBI Taxonomy" id="300844"/>
    <lineage>
        <taxon>Eukaryota</taxon>
        <taxon>Viridiplantae</taxon>
        <taxon>Streptophyta</taxon>
        <taxon>Embryophyta</taxon>
        <taxon>Tracheophyta</taxon>
        <taxon>Spermatophyta</taxon>
        <taxon>Magnoliopsida</taxon>
        <taxon>eudicotyledons</taxon>
        <taxon>Gunneridae</taxon>
        <taxon>Pentapetalae</taxon>
        <taxon>asterids</taxon>
        <taxon>lamiids</taxon>
        <taxon>Lamiales</taxon>
        <taxon>Pedaliaceae</taxon>
        <taxon>Sesamum</taxon>
    </lineage>
</organism>
<evidence type="ECO:0000256" key="1">
    <source>
        <dbReference type="SAM" id="SignalP"/>
    </source>
</evidence>
<keyword evidence="1" id="KW-0732">Signal</keyword>
<feature type="chain" id="PRO_5042153634" description="Glycine-rich protein" evidence="1">
    <location>
        <begin position="24"/>
        <end position="121"/>
    </location>
</feature>
<protein>
    <recommendedName>
        <fullName evidence="4">Glycine-rich protein</fullName>
    </recommendedName>
</protein>
<name>A0AAE2C8F4_9LAMI</name>
<dbReference type="PANTHER" id="PTHR37389">
    <property type="entry name" value="NODULIN-24"/>
    <property type="match status" value="1"/>
</dbReference>
<evidence type="ECO:0000313" key="3">
    <source>
        <dbReference type="Proteomes" id="UP001293254"/>
    </source>
</evidence>
<dbReference type="Pfam" id="PF07172">
    <property type="entry name" value="GRP"/>
    <property type="match status" value="1"/>
</dbReference>
<dbReference type="Proteomes" id="UP001293254">
    <property type="component" value="Unassembled WGS sequence"/>
</dbReference>
<comment type="caution">
    <text evidence="2">The sequence shown here is derived from an EMBL/GenBank/DDBJ whole genome shotgun (WGS) entry which is preliminary data.</text>
</comment>
<gene>
    <name evidence="2" type="ORF">Salat_2932300</name>
</gene>
<evidence type="ECO:0008006" key="4">
    <source>
        <dbReference type="Google" id="ProtNLM"/>
    </source>
</evidence>
<dbReference type="PANTHER" id="PTHR37389:SF16">
    <property type="entry name" value="GLYCINE-RICH CELL WALL STRUCTURAL PROTEIN"/>
    <property type="match status" value="1"/>
</dbReference>
<proteinExistence type="predicted"/>
<dbReference type="AlphaFoldDB" id="A0AAE2C8F4"/>
<sequence>MKPTSFLFLSALLALLLISFAAAKDATQNDDGANQVANEKQSYGGGWGGYGGGWGGYGGGWGGYGGGWGGPGGGWGGPGGGWGGGWGCRFGCCRRGFGGGCFRCCWSAQEALAYMQNEAKP</sequence>
<accession>A0AAE2C8F4</accession>
<feature type="signal peptide" evidence="1">
    <location>
        <begin position="1"/>
        <end position="23"/>
    </location>
</feature>